<comment type="subcellular location">
    <subcellularLocation>
        <location evidence="1">Nucleus</location>
        <location evidence="1">Nucleolus</location>
    </subcellularLocation>
</comment>
<proteinExistence type="inferred from homology"/>
<evidence type="ECO:0000256" key="4">
    <source>
        <dbReference type="ARBA" id="ARBA00023242"/>
    </source>
</evidence>
<comment type="caution">
    <text evidence="7">The sequence shown here is derived from an EMBL/GenBank/DDBJ whole genome shotgun (WGS) entry which is preliminary data.</text>
</comment>
<dbReference type="InterPro" id="IPR002687">
    <property type="entry name" value="Nop_dom"/>
</dbReference>
<feature type="region of interest" description="Disordered" evidence="6">
    <location>
        <begin position="453"/>
        <end position="546"/>
    </location>
</feature>
<dbReference type="InterPro" id="IPR012976">
    <property type="entry name" value="NOSIC"/>
</dbReference>
<dbReference type="InterPro" id="IPR036070">
    <property type="entry name" value="Nop_dom_sf"/>
</dbReference>
<feature type="compositionally biased region" description="Basic residues" evidence="6">
    <location>
        <begin position="537"/>
        <end position="546"/>
    </location>
</feature>
<dbReference type="Proteomes" id="UP000722791">
    <property type="component" value="Unassembled WGS sequence"/>
</dbReference>
<dbReference type="GO" id="GO:0042254">
    <property type="term" value="P:ribosome biogenesis"/>
    <property type="evidence" value="ECO:0007669"/>
    <property type="project" value="UniProtKB-KW"/>
</dbReference>
<dbReference type="Gene3D" id="1.10.287.4070">
    <property type="match status" value="1"/>
</dbReference>
<feature type="region of interest" description="Disordered" evidence="6">
    <location>
        <begin position="412"/>
        <end position="441"/>
    </location>
</feature>
<dbReference type="PANTHER" id="PTHR10894:SF1">
    <property type="entry name" value="NUCLEOLAR PROTEIN 58"/>
    <property type="match status" value="1"/>
</dbReference>
<dbReference type="SMART" id="SM00931">
    <property type="entry name" value="NOSIC"/>
    <property type="match status" value="1"/>
</dbReference>
<dbReference type="PANTHER" id="PTHR10894">
    <property type="entry name" value="NUCLEOLAR PROTEIN 5 NUCLEOLAR PROTEIN NOP5 NOP58"/>
    <property type="match status" value="1"/>
</dbReference>
<evidence type="ECO:0000313" key="8">
    <source>
        <dbReference type="Proteomes" id="UP000722791"/>
    </source>
</evidence>
<dbReference type="InterPro" id="IPR042239">
    <property type="entry name" value="Nop_C"/>
</dbReference>
<accession>A0A8J4BZU9</accession>
<feature type="compositionally biased region" description="Basic and acidic residues" evidence="6">
    <location>
        <begin position="517"/>
        <end position="536"/>
    </location>
</feature>
<comment type="similarity">
    <text evidence="2">Belongs to the NOP5/NOP56 family.</text>
</comment>
<organism evidence="7 8">
    <name type="scientific">Volvox reticuliferus</name>
    <dbReference type="NCBI Taxonomy" id="1737510"/>
    <lineage>
        <taxon>Eukaryota</taxon>
        <taxon>Viridiplantae</taxon>
        <taxon>Chlorophyta</taxon>
        <taxon>core chlorophytes</taxon>
        <taxon>Chlorophyceae</taxon>
        <taxon>CS clade</taxon>
        <taxon>Chlamydomonadales</taxon>
        <taxon>Volvocaceae</taxon>
        <taxon>Volvox</taxon>
    </lineage>
</organism>
<dbReference type="SUPFAM" id="SSF89124">
    <property type="entry name" value="Nop domain"/>
    <property type="match status" value="1"/>
</dbReference>
<dbReference type="OrthoDB" id="6780543at2759"/>
<dbReference type="GO" id="GO:0031428">
    <property type="term" value="C:box C/D methylation guide snoRNP complex"/>
    <property type="evidence" value="ECO:0007669"/>
    <property type="project" value="InterPro"/>
</dbReference>
<reference evidence="7" key="1">
    <citation type="journal article" date="2021" name="Proc. Natl. Acad. Sci. U.S.A.">
        <title>Three genomes in the algal genus Volvox reveal the fate of a haploid sex-determining region after a transition to homothallism.</title>
        <authorList>
            <person name="Yamamoto K."/>
            <person name="Hamaji T."/>
            <person name="Kawai-Toyooka H."/>
            <person name="Matsuzaki R."/>
            <person name="Takahashi F."/>
            <person name="Nishimura Y."/>
            <person name="Kawachi M."/>
            <person name="Noguchi H."/>
            <person name="Minakuchi Y."/>
            <person name="Umen J.G."/>
            <person name="Toyoda A."/>
            <person name="Nozaki H."/>
        </authorList>
    </citation>
    <scope>NUCLEOTIDE SEQUENCE</scope>
    <source>
        <strain evidence="7">NIES-3785</strain>
    </source>
</reference>
<evidence type="ECO:0000256" key="3">
    <source>
        <dbReference type="ARBA" id="ARBA00022517"/>
    </source>
</evidence>
<comment type="function">
    <text evidence="5">Required for 60S ribosomal subunit biogenesis.</text>
</comment>
<gene>
    <name evidence="7" type="ORF">Vretimale_609</name>
</gene>
<evidence type="ECO:0000256" key="5">
    <source>
        <dbReference type="ARBA" id="ARBA00058481"/>
    </source>
</evidence>
<dbReference type="InterPro" id="IPR012974">
    <property type="entry name" value="NOP58/56_N"/>
</dbReference>
<dbReference type="GO" id="GO:0030515">
    <property type="term" value="F:snoRNA binding"/>
    <property type="evidence" value="ECO:0007669"/>
    <property type="project" value="InterPro"/>
</dbReference>
<evidence type="ECO:0000256" key="2">
    <source>
        <dbReference type="ARBA" id="ARBA00009211"/>
    </source>
</evidence>
<keyword evidence="3" id="KW-0690">Ribosome biogenesis</keyword>
<dbReference type="InterPro" id="IPR045056">
    <property type="entry name" value="Nop56/Nop58"/>
</dbReference>
<evidence type="ECO:0000256" key="1">
    <source>
        <dbReference type="ARBA" id="ARBA00004604"/>
    </source>
</evidence>
<keyword evidence="4" id="KW-0539">Nucleus</keyword>
<dbReference type="Pfam" id="PF01798">
    <property type="entry name" value="Nop"/>
    <property type="match status" value="1"/>
</dbReference>
<evidence type="ECO:0000256" key="6">
    <source>
        <dbReference type="SAM" id="MobiDB-lite"/>
    </source>
</evidence>
<dbReference type="FunFam" id="1.10.287.4070:FF:000001">
    <property type="entry name" value="Probable Nucleolar protein 58"/>
    <property type="match status" value="1"/>
</dbReference>
<dbReference type="Gene3D" id="1.10.246.90">
    <property type="entry name" value="Nop domain"/>
    <property type="match status" value="1"/>
</dbReference>
<feature type="compositionally biased region" description="Basic and acidic residues" evidence="6">
    <location>
        <begin position="412"/>
        <end position="422"/>
    </location>
</feature>
<dbReference type="GO" id="GO:0032040">
    <property type="term" value="C:small-subunit processome"/>
    <property type="evidence" value="ECO:0007669"/>
    <property type="project" value="InterPro"/>
</dbReference>
<name>A0A8J4BZU9_9CHLO</name>
<dbReference type="AlphaFoldDB" id="A0A8J4BZU9"/>
<dbReference type="Pfam" id="PF08156">
    <property type="entry name" value="NOP5NT"/>
    <property type="match status" value="1"/>
</dbReference>
<protein>
    <submittedName>
        <fullName evidence="7">Uncharacterized protein</fullName>
    </submittedName>
</protein>
<dbReference type="EMBL" id="BNCQ01000001">
    <property type="protein sequence ID" value="GIL94402.1"/>
    <property type="molecule type" value="Genomic_DNA"/>
</dbReference>
<dbReference type="PROSITE" id="PS51358">
    <property type="entry name" value="NOP"/>
    <property type="match status" value="1"/>
</dbReference>
<sequence length="546" mass="59834">MLLLFETAAGYALFKVLKEQKIEEAEDLASDFQTLEQAQKVVKLKAFSKFENTTEALAAATALVDSKLSKGLKKFLRKNVGEDDKLAMLDKKLGSLVQEKLGLNVLWSNQVLELSRGIRNQLTGLVSGLASVDLRPMSLGLSHSLSRYKLKFSPDKVDTMIVQAIGLLDDLDKELNTYAMRVREWYGWHFPEMTKIVTDNIQYAKAVVFMGTRDLAQGLDFSGILDEDVEGQLKAAAQVSMGTDISESDLDNIKDLANQVIALSEYRSQLFEYLRNRMSAVAPNLTVLVGELVGARLIAHAGSLINLAKQPASTVQILGAEKALFRALKTKHETPKYGLIYHASLIGQSAPKYKGKISRVLAAKCALAIRVDALGDSNDATVGMEARQKVEARLRQLEGKLLGSEAGIAKGKEQPVKYDKSRQGPVPALVTQPKAYNPDADVANVADGALVGKKDKKEKKKTTVAEAPAPEEEKPKKKAKIAVEEVPVAEGEKAKKKKKAAQEQAEEEEEPKKKKAKVADGEANGKEEKPKKDKEGKKKKKKKAEE</sequence>
<evidence type="ECO:0000313" key="7">
    <source>
        <dbReference type="EMBL" id="GIL94402.1"/>
    </source>
</evidence>
<dbReference type="FunFam" id="1.10.246.90:FF:000004">
    <property type="entry name" value="Nucleolar protein 58"/>
    <property type="match status" value="1"/>
</dbReference>